<dbReference type="Proteomes" id="UP000192758">
    <property type="component" value="Unassembled WGS sequence"/>
</dbReference>
<evidence type="ECO:0000313" key="1">
    <source>
        <dbReference type="EMBL" id="OQS55669.1"/>
    </source>
</evidence>
<dbReference type="EMBL" id="MNPJ01000004">
    <property type="protein sequence ID" value="OQS55669.1"/>
    <property type="molecule type" value="Genomic_DNA"/>
</dbReference>
<proteinExistence type="predicted"/>
<dbReference type="AlphaFoldDB" id="A0A1W0E926"/>
<evidence type="ECO:0000313" key="2">
    <source>
        <dbReference type="Proteomes" id="UP000192758"/>
    </source>
</evidence>
<keyword evidence="2" id="KW-1185">Reference proteome</keyword>
<comment type="caution">
    <text evidence="1">The sequence shown here is derived from an EMBL/GenBank/DDBJ whole genome shotgun (WGS) entry which is preliminary data.</text>
</comment>
<dbReference type="VEuPathDB" id="MicrosporidiaDB:EHP00_1387"/>
<accession>A0A1W0E926</accession>
<organism evidence="1 2">
    <name type="scientific">Ecytonucleospora hepatopenaei</name>
    <dbReference type="NCBI Taxonomy" id="646526"/>
    <lineage>
        <taxon>Eukaryota</taxon>
        <taxon>Fungi</taxon>
        <taxon>Fungi incertae sedis</taxon>
        <taxon>Microsporidia</taxon>
        <taxon>Enterocytozoonidae</taxon>
        <taxon>Ecytonucleospora</taxon>
    </lineage>
</organism>
<sequence>MPVYLPLKEFLEKFKKLDHIKHTYVVIDYSLIQKYVTFLIKNKNKKQLNTFKELKLILLIGLEDFNQDFFKEGNVELKNYKNADLDKKIDKLEGNTGKSEKNISFEEHVLKIINLFYYVIIINPEEILKVPNTNKNIYLESKFITIKREIENICENAIFVLEKENETLKWQLLIYKTDKLFVKIKEIDNIIFYSRWL</sequence>
<reference evidence="1 2" key="1">
    <citation type="journal article" date="2017" name="Environ. Microbiol.">
        <title>Decay of the glycolytic pathway and adaptation to intranuclear parasitism within Enterocytozoonidae microsporidia.</title>
        <authorList>
            <person name="Wiredu Boakye D."/>
            <person name="Jaroenlak P."/>
            <person name="Prachumwat A."/>
            <person name="Williams T.A."/>
            <person name="Bateman K.S."/>
            <person name="Itsathitphaisarn O."/>
            <person name="Sritunyalucksana K."/>
            <person name="Paszkiewicz K.H."/>
            <person name="Moore K.A."/>
            <person name="Stentiford G.D."/>
            <person name="Williams B.A."/>
        </authorList>
    </citation>
    <scope>NUCLEOTIDE SEQUENCE [LARGE SCALE GENOMIC DNA]</scope>
    <source>
        <strain evidence="1 2">TH1</strain>
    </source>
</reference>
<name>A0A1W0E926_9MICR</name>
<protein>
    <submittedName>
        <fullName evidence="1">Uncharacterized protein</fullName>
    </submittedName>
</protein>
<gene>
    <name evidence="1" type="ORF">EHP00_1387</name>
</gene>